<evidence type="ECO:0000256" key="1">
    <source>
        <dbReference type="ARBA" id="ARBA00023121"/>
    </source>
</evidence>
<proteinExistence type="predicted"/>
<accession>A0A2N6UK09</accession>
<dbReference type="Gene3D" id="3.30.1180.10">
    <property type="match status" value="1"/>
</dbReference>
<dbReference type="SUPFAM" id="SSF82549">
    <property type="entry name" value="DAK1/DegV-like"/>
    <property type="match status" value="1"/>
</dbReference>
<comment type="caution">
    <text evidence="2">The sequence shown here is derived from an EMBL/GenBank/DDBJ whole genome shotgun (WGS) entry which is preliminary data.</text>
</comment>
<dbReference type="RefSeq" id="WP_102197320.1">
    <property type="nucleotide sequence ID" value="NZ_PNHP01000001.1"/>
</dbReference>
<evidence type="ECO:0000313" key="2">
    <source>
        <dbReference type="EMBL" id="PMC82201.1"/>
    </source>
</evidence>
<reference evidence="2 3" key="1">
    <citation type="submission" date="2017-09" db="EMBL/GenBank/DDBJ databases">
        <title>Bacterial strain isolated from the female urinary microbiota.</title>
        <authorList>
            <person name="Thomas-White K."/>
            <person name="Kumar N."/>
            <person name="Forster S."/>
            <person name="Putonti C."/>
            <person name="Lawley T."/>
            <person name="Wolfe A.J."/>
        </authorList>
    </citation>
    <scope>NUCLEOTIDE SEQUENCE [LARGE SCALE GENOMIC DNA]</scope>
    <source>
        <strain evidence="2 3">UMB0204</strain>
    </source>
</reference>
<dbReference type="InterPro" id="IPR043168">
    <property type="entry name" value="DegV_C"/>
</dbReference>
<dbReference type="PANTHER" id="PTHR33434">
    <property type="entry name" value="DEGV DOMAIN-CONTAINING PROTEIN DR_1986-RELATED"/>
    <property type="match status" value="1"/>
</dbReference>
<dbReference type="Gene3D" id="2.20.28.50">
    <property type="entry name" value="degv family protein"/>
    <property type="match status" value="1"/>
</dbReference>
<dbReference type="Proteomes" id="UP000235658">
    <property type="component" value="Unassembled WGS sequence"/>
</dbReference>
<dbReference type="AlphaFoldDB" id="A0A2N6UK09"/>
<dbReference type="PANTHER" id="PTHR33434:SF2">
    <property type="entry name" value="FATTY ACID-BINDING PROTEIN TM_1468"/>
    <property type="match status" value="1"/>
</dbReference>
<organism evidence="2 3">
    <name type="scientific">Anaerococcus hydrogenalis</name>
    <dbReference type="NCBI Taxonomy" id="33029"/>
    <lineage>
        <taxon>Bacteria</taxon>
        <taxon>Bacillati</taxon>
        <taxon>Bacillota</taxon>
        <taxon>Tissierellia</taxon>
        <taxon>Tissierellales</taxon>
        <taxon>Peptoniphilaceae</taxon>
        <taxon>Anaerococcus</taxon>
    </lineage>
</organism>
<sequence>MTFKIITDGSSDMNVDFIKSSNITIVPMQLNMEDEVYEIIGTDLENLNKYYEFMLDDKNVSTSQVNLASFEKYFEEALEDGQDIFYIGLSDSLSGTFKNAQRAKEILEKKYPDRKIYIYDPKQASTGAGLLCQIIVKMQEEGKDIDQIDSFIKENSKYMVSQFGVESLKYLYKGGRISKTSADIGNFLKVKPVIHITDEGSLEVLKLERGTKRAIKVLFKNFQKNWNPDLSDHVLIGYAYFDENAKKLKEMVEEKFPNAKVSLAPIGSLIGSHVGPGMYSLSYFGVKR</sequence>
<keyword evidence="1" id="KW-0446">Lipid-binding</keyword>
<evidence type="ECO:0000313" key="3">
    <source>
        <dbReference type="Proteomes" id="UP000235658"/>
    </source>
</evidence>
<dbReference type="InterPro" id="IPR050270">
    <property type="entry name" value="DegV_domain_contain"/>
</dbReference>
<dbReference type="Pfam" id="PF02645">
    <property type="entry name" value="DegV"/>
    <property type="match status" value="1"/>
</dbReference>
<dbReference type="GeneID" id="84577610"/>
<protein>
    <submittedName>
        <fullName evidence="2">DegV family protein</fullName>
    </submittedName>
</protein>
<dbReference type="Gene3D" id="3.40.50.10440">
    <property type="entry name" value="Dihydroxyacetone kinase, domain 1"/>
    <property type="match status" value="1"/>
</dbReference>
<name>A0A2N6UK09_9FIRM</name>
<dbReference type="InterPro" id="IPR003797">
    <property type="entry name" value="DegV"/>
</dbReference>
<dbReference type="EMBL" id="PNHP01000001">
    <property type="protein sequence ID" value="PMC82201.1"/>
    <property type="molecule type" value="Genomic_DNA"/>
</dbReference>
<dbReference type="GO" id="GO:0008289">
    <property type="term" value="F:lipid binding"/>
    <property type="evidence" value="ECO:0007669"/>
    <property type="project" value="UniProtKB-KW"/>
</dbReference>
<dbReference type="PROSITE" id="PS51482">
    <property type="entry name" value="DEGV"/>
    <property type="match status" value="1"/>
</dbReference>
<gene>
    <name evidence="2" type="ORF">CJ192_00265</name>
</gene>
<dbReference type="NCBIfam" id="TIGR00762">
    <property type="entry name" value="DegV"/>
    <property type="match status" value="1"/>
</dbReference>